<feature type="domain" description="Siphovirus-type tail component RIFT-related" evidence="1">
    <location>
        <begin position="28"/>
        <end position="124"/>
    </location>
</feature>
<sequence length="437" mass="50397">MIDTIKVNNKTIPWLYVERGFEIPSFNYVLKTENVDGRSGSIYKGRRLESYSFDIPLVVRNDYLSHNGIKTHDDVLNELVKFFNYEEQVKLQFKSKDWYWNAYFEGPIKLHKEFTIPVKFTIKVVLTDPYKYSVTGNKNTAISDQVSVVNSGTADTPLIVEARAIKPSSYFMITKNDEDYFMVGDDEVTKEVKDYMPPVYHSEFRDFKGWTKMITEDIPSNDLGGKVGGDFVISNLGEGYKATNFPDAKGWVGAGTKRGLPKAMTDFQITYKCIVEQKGKGAGRTAQHIYDSDGKLLASIGYENKYHDRKIGHIVVTLYNQKGDPKKIYDYQNKPIMYNLDRIVVYMRLRRVGNKFSIKTWKFDHIKDPDRRKPIDMDEKEWIDGGKFYQRPASIIAIYSAKYNGYKWMEMNGLGSFNTEILPKPKGARDVIIQKVI</sequence>
<dbReference type="AlphaFoldDB" id="A0A380EK26"/>
<accession>A0A380EK26</accession>
<name>A0A380EK26_STAAU</name>
<organism evidence="2 3">
    <name type="scientific">Staphylococcus aureus</name>
    <dbReference type="NCBI Taxonomy" id="1280"/>
    <lineage>
        <taxon>Bacteria</taxon>
        <taxon>Bacillati</taxon>
        <taxon>Bacillota</taxon>
        <taxon>Bacilli</taxon>
        <taxon>Bacillales</taxon>
        <taxon>Staphylococcaceae</taxon>
        <taxon>Staphylococcus</taxon>
    </lineage>
</organism>
<proteinExistence type="predicted"/>
<evidence type="ECO:0000313" key="3">
    <source>
        <dbReference type="Proteomes" id="UP000254116"/>
    </source>
</evidence>
<evidence type="ECO:0000259" key="1">
    <source>
        <dbReference type="Pfam" id="PF05709"/>
    </source>
</evidence>
<dbReference type="Proteomes" id="UP000254116">
    <property type="component" value="Unassembled WGS sequence"/>
</dbReference>
<evidence type="ECO:0000313" key="2">
    <source>
        <dbReference type="EMBL" id="SUL37073.1"/>
    </source>
</evidence>
<protein>
    <submittedName>
        <fullName evidence="2">Bacteriophage protein</fullName>
    </submittedName>
</protein>
<dbReference type="EMBL" id="UHBY01000003">
    <property type="protein sequence ID" value="SUL37073.1"/>
    <property type="molecule type" value="Genomic_DNA"/>
</dbReference>
<reference evidence="2 3" key="1">
    <citation type="submission" date="2018-06" db="EMBL/GenBank/DDBJ databases">
        <authorList>
            <consortium name="Pathogen Informatics"/>
            <person name="Doyle S."/>
        </authorList>
    </citation>
    <scope>NUCLEOTIDE SEQUENCE [LARGE SCALE GENOMIC DNA]</scope>
    <source>
        <strain evidence="2 3">NCTC10702</strain>
    </source>
</reference>
<dbReference type="Gene3D" id="2.40.30.200">
    <property type="match status" value="1"/>
</dbReference>
<gene>
    <name evidence="2" type="ORF">NCTC10702_03144</name>
</gene>
<dbReference type="Pfam" id="PF05709">
    <property type="entry name" value="Sipho_tail"/>
    <property type="match status" value="1"/>
</dbReference>
<dbReference type="InterPro" id="IPR008841">
    <property type="entry name" value="Siphovirus-type_tail_N"/>
</dbReference>